<dbReference type="Pfam" id="PF13384">
    <property type="entry name" value="HTH_23"/>
    <property type="match status" value="1"/>
</dbReference>
<dbReference type="SUPFAM" id="SSF54060">
    <property type="entry name" value="His-Me finger endonucleases"/>
    <property type="match status" value="1"/>
</dbReference>
<dbReference type="KEGG" id="plia:E4191_07770"/>
<dbReference type="InterPro" id="IPR009057">
    <property type="entry name" value="Homeodomain-like_sf"/>
</dbReference>
<dbReference type="InterPro" id="IPR044925">
    <property type="entry name" value="His-Me_finger_sf"/>
</dbReference>
<dbReference type="Gene3D" id="3.90.75.20">
    <property type="match status" value="1"/>
</dbReference>
<sequence>MTVLRILIACETSSVMRRAFAARGHDVWSCDLLPAEDAKQIGDYPLYLVTNLGRVISFQSGAPIVMKPRPHIGGYRIVTLCNRERRTTTTVHRLVAKEFLPNPQGLPLVRHRDGDRSHNSAGNLAWGTYADNEADKIEHGTRRYGTSRMKLNRAARAEVLEMHRMGVTRREIAEVFGVDRSTVTRLVNGTTWSNRKWPIADGAAQR</sequence>
<evidence type="ECO:0000313" key="1">
    <source>
        <dbReference type="EMBL" id="QBX34622.1"/>
    </source>
</evidence>
<dbReference type="Proteomes" id="UP000296374">
    <property type="component" value="Chromosome"/>
</dbReference>
<dbReference type="Gene3D" id="1.10.10.60">
    <property type="entry name" value="Homeodomain-like"/>
    <property type="match status" value="1"/>
</dbReference>
<dbReference type="EMBL" id="CP038439">
    <property type="protein sequence ID" value="QBX34622.1"/>
    <property type="molecule type" value="Genomic_DNA"/>
</dbReference>
<reference evidence="2" key="1">
    <citation type="submission" date="2019-03" db="EMBL/GenBank/DDBJ databases">
        <authorList>
            <person name="Li J."/>
        </authorList>
    </citation>
    <scope>NUCLEOTIDE SEQUENCE [LARGE SCALE GENOMIC DNA]</scope>
    <source>
        <strain evidence="2">2251</strain>
    </source>
</reference>
<organism evidence="1 2">
    <name type="scientific">Paracoccus liaowanqingii</name>
    <dbReference type="NCBI Taxonomy" id="2560053"/>
    <lineage>
        <taxon>Bacteria</taxon>
        <taxon>Pseudomonadati</taxon>
        <taxon>Pseudomonadota</taxon>
        <taxon>Alphaproteobacteria</taxon>
        <taxon>Rhodobacterales</taxon>
        <taxon>Paracoccaceae</taxon>
        <taxon>Paracoccus</taxon>
    </lineage>
</organism>
<protein>
    <submittedName>
        <fullName evidence="1">Helix-turn-helix domain-containing protein</fullName>
    </submittedName>
</protein>
<gene>
    <name evidence="1" type="ORF">E4191_07770</name>
</gene>
<proteinExistence type="predicted"/>
<accession>A0A4V1BJ06</accession>
<evidence type="ECO:0000313" key="2">
    <source>
        <dbReference type="Proteomes" id="UP000296374"/>
    </source>
</evidence>
<dbReference type="SUPFAM" id="SSF46689">
    <property type="entry name" value="Homeodomain-like"/>
    <property type="match status" value="1"/>
</dbReference>
<dbReference type="AlphaFoldDB" id="A0A4V1BJ06"/>
<dbReference type="RefSeq" id="WP_135312911.1">
    <property type="nucleotide sequence ID" value="NZ_CP038439.1"/>
</dbReference>
<name>A0A4V1BJ06_9RHOB</name>